<comment type="caution">
    <text evidence="6">Lacks conserved residue(s) required for the propagation of feature annotation.</text>
</comment>
<dbReference type="NCBIfam" id="NF002306">
    <property type="entry name" value="PRK01231.1"/>
    <property type="match status" value="1"/>
</dbReference>
<dbReference type="GO" id="GO:0051287">
    <property type="term" value="F:NAD binding"/>
    <property type="evidence" value="ECO:0007669"/>
    <property type="project" value="UniProtKB-ARBA"/>
</dbReference>
<reference evidence="8" key="1">
    <citation type="journal article" date="2019" name="ISME J.">
        <title>Evolution in action: habitat transition from sediment to the pelagial leads to genome streamlining in Methylophilaceae.</title>
        <authorList>
            <person name="Salcher M."/>
            <person name="Schaefle D."/>
            <person name="Kaspar M."/>
            <person name="Neuenschwander S.M."/>
            <person name="Ghai R."/>
        </authorList>
    </citation>
    <scope>NUCLEOTIDE SEQUENCE [LARGE SCALE GENOMIC DNA]</scope>
    <source>
        <strain evidence="8">MMS-M-51</strain>
    </source>
</reference>
<feature type="binding site" evidence="6">
    <location>
        <position position="248"/>
    </location>
    <ligand>
        <name>NAD(+)</name>
        <dbReference type="ChEBI" id="CHEBI:57540"/>
    </ligand>
</feature>
<keyword evidence="6" id="KW-0067">ATP-binding</keyword>
<dbReference type="GO" id="GO:0046872">
    <property type="term" value="F:metal ion binding"/>
    <property type="evidence" value="ECO:0007669"/>
    <property type="project" value="UniProtKB-UniRule"/>
</dbReference>
<dbReference type="HAMAP" id="MF_00361">
    <property type="entry name" value="NAD_kinase"/>
    <property type="match status" value="1"/>
</dbReference>
<dbReference type="Gene3D" id="3.40.50.10330">
    <property type="entry name" value="Probable inorganic polyphosphate/atp-NAD kinase, domain 1"/>
    <property type="match status" value="1"/>
</dbReference>
<accession>A0A5B8CT75</accession>
<dbReference type="Pfam" id="PF01513">
    <property type="entry name" value="NAD_kinase"/>
    <property type="match status" value="1"/>
</dbReference>
<name>A0A5B8CT75_9PROT</name>
<sequence length="289" mass="31800">MQSTFRSVAIVGKYMDAIALQQMQSDLTHLARHLLSQGLQVFVEDQTAQFISHEGFQLASLNDIGSKVDLVIVMGGDGTMLSVGRALRHTGVPLIGINRGRLGFLTDLRTDQMLVEIDKILQGEYQLESRMLLQSVVTRAGKPIEQTFALNDVVIKSAFRLIELEVHVDGQFVSRQRSDGLILTTPTGTTAYALSAGGPIMHPDLDAISIVPISPHTLSYRPITVPAGSVIEVIVVHAADAQISYDGQGLYPLAVGDHVRIERAQQEIQLVHPQDYCYFDMLRNKLNWG</sequence>
<feature type="binding site" evidence="6">
    <location>
        <position position="177"/>
    </location>
    <ligand>
        <name>NAD(+)</name>
        <dbReference type="ChEBI" id="CHEBI:57540"/>
    </ligand>
</feature>
<organism evidence="7 8">
    <name type="scientific">Methylophilus medardicus</name>
    <dbReference type="NCBI Taxonomy" id="2588534"/>
    <lineage>
        <taxon>Bacteria</taxon>
        <taxon>Pseudomonadati</taxon>
        <taxon>Pseudomonadota</taxon>
        <taxon>Betaproteobacteria</taxon>
        <taxon>Nitrosomonadales</taxon>
        <taxon>Methylophilaceae</taxon>
        <taxon>Methylophilus</taxon>
    </lineage>
</organism>
<dbReference type="GO" id="GO:0005737">
    <property type="term" value="C:cytoplasm"/>
    <property type="evidence" value="ECO:0007669"/>
    <property type="project" value="UniProtKB-SubCell"/>
</dbReference>
<feature type="binding site" evidence="6">
    <location>
        <begin position="151"/>
        <end position="152"/>
    </location>
    <ligand>
        <name>NAD(+)</name>
        <dbReference type="ChEBI" id="CHEBI:57540"/>
    </ligand>
</feature>
<dbReference type="GO" id="GO:0019674">
    <property type="term" value="P:NAD+ metabolic process"/>
    <property type="evidence" value="ECO:0007669"/>
    <property type="project" value="InterPro"/>
</dbReference>
<comment type="subcellular location">
    <subcellularLocation>
        <location evidence="6">Cytoplasm</location>
    </subcellularLocation>
</comment>
<evidence type="ECO:0000256" key="6">
    <source>
        <dbReference type="HAMAP-Rule" id="MF_00361"/>
    </source>
</evidence>
<feature type="binding site" evidence="6">
    <location>
        <begin position="190"/>
        <end position="195"/>
    </location>
    <ligand>
        <name>NAD(+)</name>
        <dbReference type="ChEBI" id="CHEBI:57540"/>
    </ligand>
</feature>
<dbReference type="Proteomes" id="UP000311008">
    <property type="component" value="Chromosome"/>
</dbReference>
<dbReference type="GO" id="GO:0003951">
    <property type="term" value="F:NAD+ kinase activity"/>
    <property type="evidence" value="ECO:0007669"/>
    <property type="project" value="UniProtKB-UniRule"/>
</dbReference>
<dbReference type="InterPro" id="IPR016064">
    <property type="entry name" value="NAD/diacylglycerol_kinase_sf"/>
</dbReference>
<evidence type="ECO:0000256" key="3">
    <source>
        <dbReference type="ARBA" id="ARBA00022857"/>
    </source>
</evidence>
<keyword evidence="2 6" id="KW-0418">Kinase</keyword>
<comment type="catalytic activity">
    <reaction evidence="5 6">
        <text>NAD(+) + ATP = ADP + NADP(+) + H(+)</text>
        <dbReference type="Rhea" id="RHEA:18629"/>
        <dbReference type="ChEBI" id="CHEBI:15378"/>
        <dbReference type="ChEBI" id="CHEBI:30616"/>
        <dbReference type="ChEBI" id="CHEBI:57540"/>
        <dbReference type="ChEBI" id="CHEBI:58349"/>
        <dbReference type="ChEBI" id="CHEBI:456216"/>
        <dbReference type="EC" id="2.7.1.23"/>
    </reaction>
</comment>
<feature type="active site" description="Proton acceptor" evidence="6">
    <location>
        <position position="77"/>
    </location>
</feature>
<keyword evidence="1 6" id="KW-0808">Transferase</keyword>
<dbReference type="Pfam" id="PF20143">
    <property type="entry name" value="NAD_kinase_C"/>
    <property type="match status" value="1"/>
</dbReference>
<feature type="binding site" evidence="6">
    <location>
        <position position="179"/>
    </location>
    <ligand>
        <name>NAD(+)</name>
        <dbReference type="ChEBI" id="CHEBI:57540"/>
    </ligand>
</feature>
<evidence type="ECO:0000256" key="1">
    <source>
        <dbReference type="ARBA" id="ARBA00022679"/>
    </source>
</evidence>
<dbReference type="InterPro" id="IPR017438">
    <property type="entry name" value="ATP-NAD_kinase_N"/>
</dbReference>
<proteinExistence type="inferred from homology"/>
<comment type="function">
    <text evidence="6">Involved in the regulation of the intracellular balance of NAD and NADP, and is a key enzyme in the biosynthesis of NADP. Catalyzes specifically the phosphorylation on 2'-hydroxyl of the adenosine moiety of NAD to yield NADP.</text>
</comment>
<comment type="similarity">
    <text evidence="6">Belongs to the NAD kinase family.</text>
</comment>
<dbReference type="EC" id="2.7.1.23" evidence="6"/>
<gene>
    <name evidence="6" type="primary">nadK</name>
    <name evidence="7" type="ORF">FIU01_08195</name>
</gene>
<dbReference type="InterPro" id="IPR017437">
    <property type="entry name" value="ATP-NAD_kinase_PpnK-typ_C"/>
</dbReference>
<dbReference type="InterPro" id="IPR002504">
    <property type="entry name" value="NADK"/>
</dbReference>
<keyword evidence="4 6" id="KW-0520">NAD</keyword>
<keyword evidence="8" id="KW-1185">Reference proteome</keyword>
<dbReference type="RefSeq" id="WP_140003839.1">
    <property type="nucleotide sequence ID" value="NZ_CP040946.1"/>
</dbReference>
<dbReference type="GO" id="GO:0005524">
    <property type="term" value="F:ATP binding"/>
    <property type="evidence" value="ECO:0007669"/>
    <property type="project" value="UniProtKB-KW"/>
</dbReference>
<dbReference type="PANTHER" id="PTHR20275">
    <property type="entry name" value="NAD KINASE"/>
    <property type="match status" value="1"/>
</dbReference>
<comment type="cofactor">
    <cofactor evidence="6">
        <name>a divalent metal cation</name>
        <dbReference type="ChEBI" id="CHEBI:60240"/>
    </cofactor>
</comment>
<evidence type="ECO:0000256" key="2">
    <source>
        <dbReference type="ARBA" id="ARBA00022777"/>
    </source>
</evidence>
<evidence type="ECO:0000313" key="8">
    <source>
        <dbReference type="Proteomes" id="UP000311008"/>
    </source>
</evidence>
<evidence type="ECO:0000256" key="5">
    <source>
        <dbReference type="ARBA" id="ARBA00047925"/>
    </source>
</evidence>
<protein>
    <recommendedName>
        <fullName evidence="6">NAD kinase</fullName>
        <ecNumber evidence="6">2.7.1.23</ecNumber>
    </recommendedName>
    <alternativeName>
        <fullName evidence="6">ATP-dependent NAD kinase</fullName>
    </alternativeName>
</protein>
<dbReference type="PANTHER" id="PTHR20275:SF0">
    <property type="entry name" value="NAD KINASE"/>
    <property type="match status" value="1"/>
</dbReference>
<evidence type="ECO:0000313" key="7">
    <source>
        <dbReference type="EMBL" id="QDC44508.1"/>
    </source>
</evidence>
<feature type="binding site" evidence="6">
    <location>
        <begin position="77"/>
        <end position="78"/>
    </location>
    <ligand>
        <name>NAD(+)</name>
        <dbReference type="ChEBI" id="CHEBI:57540"/>
    </ligand>
</feature>
<keyword evidence="3 6" id="KW-0521">NADP</keyword>
<dbReference type="EMBL" id="CP040946">
    <property type="protein sequence ID" value="QDC44508.1"/>
    <property type="molecule type" value="Genomic_DNA"/>
</dbReference>
<dbReference type="GO" id="GO:0006741">
    <property type="term" value="P:NADP+ biosynthetic process"/>
    <property type="evidence" value="ECO:0007669"/>
    <property type="project" value="UniProtKB-UniRule"/>
</dbReference>
<dbReference type="KEGG" id="mmec:FIU01_08195"/>
<dbReference type="AlphaFoldDB" id="A0A5B8CT75"/>
<keyword evidence="6" id="KW-0963">Cytoplasm</keyword>
<dbReference type="SUPFAM" id="SSF111331">
    <property type="entry name" value="NAD kinase/diacylglycerol kinase-like"/>
    <property type="match status" value="1"/>
</dbReference>
<dbReference type="OrthoDB" id="9774737at2"/>
<keyword evidence="6" id="KW-0547">Nucleotide-binding</keyword>
<dbReference type="Gene3D" id="2.60.200.30">
    <property type="entry name" value="Probable inorganic polyphosphate/atp-NAD kinase, domain 2"/>
    <property type="match status" value="1"/>
</dbReference>
<evidence type="ECO:0000256" key="4">
    <source>
        <dbReference type="ARBA" id="ARBA00023027"/>
    </source>
</evidence>